<keyword evidence="6" id="KW-1185">Reference proteome</keyword>
<dbReference type="GO" id="GO:0090599">
    <property type="term" value="F:alpha-glucosidase activity"/>
    <property type="evidence" value="ECO:0007669"/>
    <property type="project" value="UniProtKB-ARBA"/>
</dbReference>
<dbReference type="Gene3D" id="3.20.20.80">
    <property type="entry name" value="Glycosidases"/>
    <property type="match status" value="1"/>
</dbReference>
<dbReference type="RefSeq" id="XP_018019519.1">
    <property type="nucleotide sequence ID" value="XM_018164030.2"/>
</dbReference>
<dbReference type="InterPro" id="IPR011013">
    <property type="entry name" value="Gal_mutarotase_sf_dom"/>
</dbReference>
<dbReference type="Gene3D" id="2.60.40.1180">
    <property type="entry name" value="Golgi alpha-mannosidase II"/>
    <property type="match status" value="1"/>
</dbReference>
<dbReference type="InterPro" id="IPR052990">
    <property type="entry name" value="Sulfoquinovosidase_GH31"/>
</dbReference>
<dbReference type="Pfam" id="PF21365">
    <property type="entry name" value="Glyco_hydro_31_3rd"/>
    <property type="match status" value="1"/>
</dbReference>
<protein>
    <submittedName>
        <fullName evidence="7">Sulfoquinovosidase</fullName>
    </submittedName>
</protein>
<dbReference type="GO" id="GO:0030246">
    <property type="term" value="F:carbohydrate binding"/>
    <property type="evidence" value="ECO:0007669"/>
    <property type="project" value="InterPro"/>
</dbReference>
<accession>A0A8B7P0A0</accession>
<feature type="domain" description="Glycosyl hydrolase family 31 C-terminal" evidence="5">
    <location>
        <begin position="607"/>
        <end position="691"/>
    </location>
</feature>
<dbReference type="NCBIfam" id="NF007746">
    <property type="entry name" value="PRK10426.1"/>
    <property type="match status" value="1"/>
</dbReference>
<comment type="similarity">
    <text evidence="1 2">Belongs to the glycosyl hydrolase 31 family.</text>
</comment>
<dbReference type="OMA" id="FMTDFGE"/>
<dbReference type="GeneID" id="108675977"/>
<dbReference type="InterPro" id="IPR017853">
    <property type="entry name" value="GH"/>
</dbReference>
<evidence type="ECO:0000259" key="4">
    <source>
        <dbReference type="Pfam" id="PF01055"/>
    </source>
</evidence>
<dbReference type="Proteomes" id="UP000694843">
    <property type="component" value="Unplaced"/>
</dbReference>
<dbReference type="SUPFAM" id="SSF74650">
    <property type="entry name" value="Galactose mutarotase-like"/>
    <property type="match status" value="1"/>
</dbReference>
<evidence type="ECO:0000256" key="1">
    <source>
        <dbReference type="ARBA" id="ARBA00007806"/>
    </source>
</evidence>
<organism evidence="6 7">
    <name type="scientific">Hyalella azteca</name>
    <name type="common">Amphipod</name>
    <dbReference type="NCBI Taxonomy" id="294128"/>
    <lineage>
        <taxon>Eukaryota</taxon>
        <taxon>Metazoa</taxon>
        <taxon>Ecdysozoa</taxon>
        <taxon>Arthropoda</taxon>
        <taxon>Crustacea</taxon>
        <taxon>Multicrustacea</taxon>
        <taxon>Malacostraca</taxon>
        <taxon>Eumalacostraca</taxon>
        <taxon>Peracarida</taxon>
        <taxon>Amphipoda</taxon>
        <taxon>Senticaudata</taxon>
        <taxon>Talitrida</taxon>
        <taxon>Talitroidea</taxon>
        <taxon>Hyalellidae</taxon>
        <taxon>Hyalella</taxon>
    </lineage>
</organism>
<dbReference type="GO" id="GO:0005975">
    <property type="term" value="P:carbohydrate metabolic process"/>
    <property type="evidence" value="ECO:0007669"/>
    <property type="project" value="InterPro"/>
</dbReference>
<name>A0A8B7P0A0_HYAAZ</name>
<dbReference type="Gene3D" id="2.60.40.1760">
    <property type="entry name" value="glycosyl hydrolase (family 31)"/>
    <property type="match status" value="1"/>
</dbReference>
<dbReference type="CDD" id="cd14752">
    <property type="entry name" value="GH31_N"/>
    <property type="match status" value="1"/>
</dbReference>
<dbReference type="SUPFAM" id="SSF51445">
    <property type="entry name" value="(Trans)glycosidases"/>
    <property type="match status" value="1"/>
</dbReference>
<dbReference type="PANTHER" id="PTHR46959:SF2">
    <property type="entry name" value="SULFOQUINOVOSIDASE"/>
    <property type="match status" value="1"/>
</dbReference>
<dbReference type="SUPFAM" id="SSF51011">
    <property type="entry name" value="Glycosyl hydrolase domain"/>
    <property type="match status" value="1"/>
</dbReference>
<keyword evidence="2" id="KW-0378">Hydrolase</keyword>
<evidence type="ECO:0000313" key="6">
    <source>
        <dbReference type="Proteomes" id="UP000694843"/>
    </source>
</evidence>
<reference evidence="7" key="1">
    <citation type="submission" date="2025-08" db="UniProtKB">
        <authorList>
            <consortium name="RefSeq"/>
        </authorList>
    </citation>
    <scope>IDENTIFICATION</scope>
    <source>
        <tissue evidence="7">Whole organism</tissue>
    </source>
</reference>
<keyword evidence="2" id="KW-0326">Glycosidase</keyword>
<dbReference type="InterPro" id="IPR000322">
    <property type="entry name" value="Glyco_hydro_31_TIM"/>
</dbReference>
<feature type="domain" description="Glycoside hydrolase family 31 TIM barrel" evidence="4">
    <location>
        <begin position="272"/>
        <end position="596"/>
    </location>
</feature>
<dbReference type="Pfam" id="PF01055">
    <property type="entry name" value="Glyco_hydro_31_2nd"/>
    <property type="match status" value="1"/>
</dbReference>
<feature type="chain" id="PRO_5034955945" evidence="3">
    <location>
        <begin position="21"/>
        <end position="708"/>
    </location>
</feature>
<gene>
    <name evidence="7" type="primary">LOC108675977</name>
</gene>
<dbReference type="InterPro" id="IPR048395">
    <property type="entry name" value="Glyco_hydro_31_C"/>
</dbReference>
<evidence type="ECO:0000313" key="7">
    <source>
        <dbReference type="RefSeq" id="XP_018019519.1"/>
    </source>
</evidence>
<evidence type="ECO:0000256" key="2">
    <source>
        <dbReference type="RuleBase" id="RU361185"/>
    </source>
</evidence>
<keyword evidence="3" id="KW-0732">Signal</keyword>
<dbReference type="KEGG" id="hazt:108675977"/>
<evidence type="ECO:0000259" key="5">
    <source>
        <dbReference type="Pfam" id="PF21365"/>
    </source>
</evidence>
<evidence type="ECO:0000256" key="3">
    <source>
        <dbReference type="SAM" id="SignalP"/>
    </source>
</evidence>
<sequence length="708" mass="78139">MNLFVLLLSAFALLAAPCRSYLTVLQSDEGFSVAYQGRLILEHTISAPVLTVGSGNTSFEQISGNFAIEENVSTAIGLGSFAVVNESDTFVQIVLTSNTAPDLQATINLLVASGASNGSEFDTVIVQAAAIHPLLEKINRLWLKIYAEKSEKIFGGGEQYTYFNLRGRDYPIWTREQGVGRGDGVVANVSNSVADAGGSYHTTYWPQSSFFSSRLYTALIWNNNYMVLNFTATDYHEVFVHSASLTLELDYDNTALGLVQKVYKRAGTQPPLPDWVLGGAILGLEDGTEEALYYYNLAKEAGVNVSALWLQDWSGYIQTAFGHRVYWNWAWNSTFYPGLDEVVQELATDGVRVTVYCNPHLIQGSPMFEEAAAAGHLMRDRDGQIFLLDFGGFYGGTVDVHYTPSANWYAARLSTNIFGLGFPGYMADFGEYTDINMVSRNTELNAEETHNYFPVAWAKVNRLAVQAAGLEGEAVYWMRSGALGAGAAQTLAWAGDQDVDFSTTDGVATTIVAALSLGLSGMGFTHFDIGGYTTQPPMVRTQELFLRSAEYAVFTPVMRTHLGNKPDANHQFYSSNDTLTQFARLTQIHARLKPYTAAFVKETSLLGIPLQRPLFLHYESESQAWNTQEEYLYGRDLLVAPVLHRGQDSVDVYLPRDEWVHLFAVTAAIVGPASLTIDAPMGYPPVFYRRDSEFADLFRSITDEFGLP</sequence>
<dbReference type="InterPro" id="IPR013780">
    <property type="entry name" value="Glyco_hydro_b"/>
</dbReference>
<dbReference type="AlphaFoldDB" id="A0A8B7P0A0"/>
<dbReference type="PANTHER" id="PTHR46959">
    <property type="entry name" value="SULFOQUINOVOSIDASE"/>
    <property type="match status" value="1"/>
</dbReference>
<dbReference type="OrthoDB" id="1334205at2759"/>
<proteinExistence type="inferred from homology"/>
<feature type="signal peptide" evidence="3">
    <location>
        <begin position="1"/>
        <end position="20"/>
    </location>
</feature>